<dbReference type="SMART" id="SM00672">
    <property type="entry name" value="CAP10"/>
    <property type="match status" value="1"/>
</dbReference>
<evidence type="ECO:0000256" key="1">
    <source>
        <dbReference type="ARBA" id="ARBA00010118"/>
    </source>
</evidence>
<organism evidence="4 5">
    <name type="scientific">Prymnesium parvum</name>
    <name type="common">Toxic golden alga</name>
    <dbReference type="NCBI Taxonomy" id="97485"/>
    <lineage>
        <taxon>Eukaryota</taxon>
        <taxon>Haptista</taxon>
        <taxon>Haptophyta</taxon>
        <taxon>Prymnesiophyceae</taxon>
        <taxon>Prymnesiales</taxon>
        <taxon>Prymnesiaceae</taxon>
        <taxon>Prymnesium</taxon>
    </lineage>
</organism>
<dbReference type="InterPro" id="IPR006598">
    <property type="entry name" value="CAP10"/>
</dbReference>
<keyword evidence="2" id="KW-0808">Transferase</keyword>
<dbReference type="AlphaFoldDB" id="A0AB34JER8"/>
<dbReference type="Proteomes" id="UP001515480">
    <property type="component" value="Unassembled WGS sequence"/>
</dbReference>
<sequence length="547" mass="60645">MAAPRGGDAFAPPLGACGLARLSHAPSSDCTAWPIERDELWASQLDASLRGELEALAAAWLRPWQAIGVSAEDLVPRLGEGKSDCSKETPSRICPLVMVRGGGILLHIPPRSRMFRQPLTTCHHDGLQGSSMRRLQVALRILRLTLRSSPLPDFDLRLCVDDFCHGMHERKAVPWLASVSCLTHPSIPLVQWNTQSGRDPDWAVWDDVASAREAQAILTVSNWSRREAKAIWRGAVSELYVTNALWSTQRKLKRQRISSSKWRRQGRLALLGQWCEHTDLLDVRLGGVQGSGAHVPPIREATYAQCIRELKAITSSAPSYLPIAEQAARFRYIVHVEGVAGWADRLRHLLLSGALVLKQDLGVKEWFEPLLTPFVHYVPVSSNLHNLSLAVAWARENDAAARRIALAGARRIAQICSTRAMAYYQMQVFQRYAHLYRSPSGRNDTHDLEEWPLPAKKGRMSFPNISSTARYHCEVVEKDAPPPPRRSCNISVPRSPMRHDRTAMCGPLLACELISLRTNYSRCAMIGIAKEGGSAGSALLSSIPNGC</sequence>
<dbReference type="Pfam" id="PF05686">
    <property type="entry name" value="Glyco_transf_90"/>
    <property type="match status" value="1"/>
</dbReference>
<dbReference type="PANTHER" id="PTHR12203">
    <property type="entry name" value="KDEL LYS-ASP-GLU-LEU CONTAINING - RELATED"/>
    <property type="match status" value="1"/>
</dbReference>
<evidence type="ECO:0000256" key="2">
    <source>
        <dbReference type="ARBA" id="ARBA00022679"/>
    </source>
</evidence>
<feature type="domain" description="Glycosyl transferase CAP10" evidence="3">
    <location>
        <begin position="150"/>
        <end position="439"/>
    </location>
</feature>
<evidence type="ECO:0000313" key="4">
    <source>
        <dbReference type="EMBL" id="KAL1520364.1"/>
    </source>
</evidence>
<dbReference type="PANTHER" id="PTHR12203:SF35">
    <property type="entry name" value="PROTEIN O-GLUCOSYLTRANSFERASE 1"/>
    <property type="match status" value="1"/>
</dbReference>
<dbReference type="EMBL" id="JBGBPQ010000008">
    <property type="protein sequence ID" value="KAL1520364.1"/>
    <property type="molecule type" value="Genomic_DNA"/>
</dbReference>
<keyword evidence="5" id="KW-1185">Reference proteome</keyword>
<comment type="caution">
    <text evidence="4">The sequence shown here is derived from an EMBL/GenBank/DDBJ whole genome shotgun (WGS) entry which is preliminary data.</text>
</comment>
<evidence type="ECO:0000259" key="3">
    <source>
        <dbReference type="SMART" id="SM00672"/>
    </source>
</evidence>
<name>A0AB34JER8_PRYPA</name>
<protein>
    <recommendedName>
        <fullName evidence="3">Glycosyl transferase CAP10 domain-containing protein</fullName>
    </recommendedName>
</protein>
<proteinExistence type="inferred from homology"/>
<gene>
    <name evidence="4" type="ORF">AB1Y20_021953</name>
</gene>
<dbReference type="InterPro" id="IPR051091">
    <property type="entry name" value="O-Glucosyltr/Glycosyltrsf_90"/>
</dbReference>
<comment type="similarity">
    <text evidence="1">Belongs to the glycosyltransferase 90 family.</text>
</comment>
<accession>A0AB34JER8</accession>
<evidence type="ECO:0000313" key="5">
    <source>
        <dbReference type="Proteomes" id="UP001515480"/>
    </source>
</evidence>
<reference evidence="4 5" key="1">
    <citation type="journal article" date="2024" name="Science">
        <title>Giant polyketide synthase enzymes in the biosynthesis of giant marine polyether toxins.</title>
        <authorList>
            <person name="Fallon T.R."/>
            <person name="Shende V.V."/>
            <person name="Wierzbicki I.H."/>
            <person name="Pendleton A.L."/>
            <person name="Watervoot N.F."/>
            <person name="Auber R.P."/>
            <person name="Gonzalez D.J."/>
            <person name="Wisecaver J.H."/>
            <person name="Moore B.S."/>
        </authorList>
    </citation>
    <scope>NUCLEOTIDE SEQUENCE [LARGE SCALE GENOMIC DNA]</scope>
    <source>
        <strain evidence="4 5">12B1</strain>
    </source>
</reference>
<dbReference type="GO" id="GO:0016740">
    <property type="term" value="F:transferase activity"/>
    <property type="evidence" value="ECO:0007669"/>
    <property type="project" value="UniProtKB-KW"/>
</dbReference>